<dbReference type="Gene3D" id="3.90.550.10">
    <property type="entry name" value="Spore Coat Polysaccharide Biosynthesis Protein SpsA, Chain A"/>
    <property type="match status" value="1"/>
</dbReference>
<evidence type="ECO:0000256" key="7">
    <source>
        <dbReference type="SAM" id="MobiDB-lite"/>
    </source>
</evidence>
<dbReference type="SUPFAM" id="SSF47769">
    <property type="entry name" value="SAM/Pointed domain"/>
    <property type="match status" value="1"/>
</dbReference>
<dbReference type="EC" id="2.7.7.13" evidence="3"/>
<keyword evidence="4" id="KW-0808">Transferase</keyword>
<dbReference type="InterPro" id="IPR029044">
    <property type="entry name" value="Nucleotide-diphossugar_trans"/>
</dbReference>
<dbReference type="PROSITE" id="PS00101">
    <property type="entry name" value="HEXAPEP_TRANSFERASES"/>
    <property type="match status" value="1"/>
</dbReference>
<dbReference type="InterPro" id="IPR013761">
    <property type="entry name" value="SAM/pointed_sf"/>
</dbReference>
<dbReference type="InterPro" id="IPR018357">
    <property type="entry name" value="Hexapep_transf_CS"/>
</dbReference>
<dbReference type="CDD" id="cd06425">
    <property type="entry name" value="M1P_guanylylT_B_like_N"/>
    <property type="match status" value="1"/>
</dbReference>
<dbReference type="EMBL" id="CAJNXB010003581">
    <property type="protein sequence ID" value="CAF3325696.1"/>
    <property type="molecule type" value="Genomic_DNA"/>
</dbReference>
<evidence type="ECO:0000256" key="2">
    <source>
        <dbReference type="ARBA" id="ARBA00007274"/>
    </source>
</evidence>
<dbReference type="InterPro" id="IPR045233">
    <property type="entry name" value="GMPPB_N"/>
</dbReference>
<dbReference type="Gene3D" id="1.10.150.50">
    <property type="entry name" value="Transcription Factor, Ets-1"/>
    <property type="match status" value="1"/>
</dbReference>
<evidence type="ECO:0000256" key="6">
    <source>
        <dbReference type="ARBA" id="ARBA00023134"/>
    </source>
</evidence>
<dbReference type="Gene3D" id="3.40.50.10140">
    <property type="entry name" value="Toll/interleukin-1 receptor homology (TIR) domain"/>
    <property type="match status" value="1"/>
</dbReference>
<dbReference type="GO" id="GO:0004475">
    <property type="term" value="F:mannose-1-phosphate guanylyltransferase (GTP) activity"/>
    <property type="evidence" value="ECO:0007669"/>
    <property type="project" value="UniProtKB-EC"/>
</dbReference>
<dbReference type="InterPro" id="IPR000157">
    <property type="entry name" value="TIR_dom"/>
</dbReference>
<evidence type="ECO:0000259" key="10">
    <source>
        <dbReference type="Pfam" id="PF25087"/>
    </source>
</evidence>
<evidence type="ECO:0000256" key="4">
    <source>
        <dbReference type="ARBA" id="ARBA00022679"/>
    </source>
</evidence>
<proteinExistence type="inferred from homology"/>
<sequence>MKALILVGGYGTRLRPLTLTKPKPLVEFCNKPMVLHQIEALAQAGVTHVILAVSYLSDMLQRDMEVEAKRLNIKITLSQETEPLGTAGPLALAHNQLQGDIDPFFVLNSDVICEFPFADMIKFHKSHQCEGTICITKVEEPSKYGVVVYEHDTGAIERFVEKPREYVSNKINAGLYIFNSSILDRIELRPTSIEKEIFPAMAADKQLYAYELKGFWMDVGQPKDYLTGMSLFLNYVRNSNPERLSRGNGTVGNVLLDPTATIGERCRIGPNVVVGPRVIIENGVCLKNCTILADSLVKSHSWISSCIIGWRCTIGKWVRMENITVLGLDVSVQDELFINGGVILPHKAISENFDSEKYSLFHVTEVLRANHNLSIQHYHISPCVLVMDDREPDQSQYKTPFLTPHTSERSKPQVFSDAQCLILPLDLQRIVDCRRNIATHETLNYVSSNNDYESESESDTQEKQPTEATDDSNDPNQLQKDPVEATINNSLHPHTSEENFYDIHPSERESELSEESSSDMISTINTSFGTKTAFPSADVCGESHCEPCTMKQDEKDEIIVMKTGSTTMTTIEYTEPKKNKNEIGHIMISYNHSTKTICSKIAKNLKNLHYLVWIDQDNISGDILTSMASAVENAYVVLMAINEQYYKSRYCRLEAEYSVERNKAYIPMLMQNGYKADGWLGLINGSKLHIDFSQIQFDEPFNLLVREIEAVRVSLGVDGHDRTSSMYSYDNQYLTTIDHSFNYIQNVNEWNADDVVEWLNREKLEPFERPLTNFTGATLWQLYKIKFDSPTDYYRTVESLLPSTIPLRIFYNLTFNAAIEALFSTSNQSIQRH</sequence>
<dbReference type="PANTHER" id="PTHR22572">
    <property type="entry name" value="SUGAR-1-PHOSPHATE GUANYL TRANSFERASE"/>
    <property type="match status" value="1"/>
</dbReference>
<evidence type="ECO:0000313" key="12">
    <source>
        <dbReference type="Proteomes" id="UP000663825"/>
    </source>
</evidence>
<dbReference type="InterPro" id="IPR050486">
    <property type="entry name" value="Mannose-1P_guanyltransferase"/>
</dbReference>
<comment type="caution">
    <text evidence="11">The sequence shown here is derived from an EMBL/GenBank/DDBJ whole genome shotgun (WGS) entry which is preliminary data.</text>
</comment>
<evidence type="ECO:0000256" key="3">
    <source>
        <dbReference type="ARBA" id="ARBA00012387"/>
    </source>
</evidence>
<dbReference type="UniPathway" id="UPA00126">
    <property type="reaction ID" value="UER00930"/>
</dbReference>
<reference evidence="11" key="1">
    <citation type="submission" date="2021-02" db="EMBL/GenBank/DDBJ databases">
        <authorList>
            <person name="Nowell W R."/>
        </authorList>
    </citation>
    <scope>NUCLEOTIDE SEQUENCE</scope>
</reference>
<keyword evidence="6" id="KW-0342">GTP-binding</keyword>
<feature type="domain" description="Nucleotidyl transferase" evidence="8">
    <location>
        <begin position="2"/>
        <end position="229"/>
    </location>
</feature>
<evidence type="ECO:0000259" key="9">
    <source>
        <dbReference type="Pfam" id="PF13676"/>
    </source>
</evidence>
<dbReference type="Proteomes" id="UP000663825">
    <property type="component" value="Unassembled WGS sequence"/>
</dbReference>
<dbReference type="GO" id="GO:0007165">
    <property type="term" value="P:signal transduction"/>
    <property type="evidence" value="ECO:0007669"/>
    <property type="project" value="InterPro"/>
</dbReference>
<gene>
    <name evidence="11" type="ORF">TIS948_LOCUS20672</name>
</gene>
<organism evidence="11 12">
    <name type="scientific">Rotaria socialis</name>
    <dbReference type="NCBI Taxonomy" id="392032"/>
    <lineage>
        <taxon>Eukaryota</taxon>
        <taxon>Metazoa</taxon>
        <taxon>Spiralia</taxon>
        <taxon>Gnathifera</taxon>
        <taxon>Rotifera</taxon>
        <taxon>Eurotatoria</taxon>
        <taxon>Bdelloidea</taxon>
        <taxon>Philodinida</taxon>
        <taxon>Philodinidae</taxon>
        <taxon>Rotaria</taxon>
    </lineage>
</organism>
<feature type="region of interest" description="Disordered" evidence="7">
    <location>
        <begin position="448"/>
        <end position="520"/>
    </location>
</feature>
<dbReference type="SUPFAM" id="SSF52200">
    <property type="entry name" value="Toll/Interleukin receptor TIR domain"/>
    <property type="match status" value="1"/>
</dbReference>
<evidence type="ECO:0000256" key="5">
    <source>
        <dbReference type="ARBA" id="ARBA00022741"/>
    </source>
</evidence>
<dbReference type="Pfam" id="PF25087">
    <property type="entry name" value="GMPPB_C"/>
    <property type="match status" value="1"/>
</dbReference>
<dbReference type="Pfam" id="PF13676">
    <property type="entry name" value="TIR_2"/>
    <property type="match status" value="1"/>
</dbReference>
<dbReference type="GO" id="GO:0009298">
    <property type="term" value="P:GDP-mannose biosynthetic process"/>
    <property type="evidence" value="ECO:0007669"/>
    <property type="project" value="UniProtKB-UniPathway"/>
</dbReference>
<dbReference type="InterPro" id="IPR056729">
    <property type="entry name" value="GMPPB_C"/>
</dbReference>
<dbReference type="Pfam" id="PF00483">
    <property type="entry name" value="NTP_transferase"/>
    <property type="match status" value="1"/>
</dbReference>
<protein>
    <recommendedName>
        <fullName evidence="3">mannose-1-phosphate guanylyltransferase</fullName>
        <ecNumber evidence="3">2.7.7.13</ecNumber>
    </recommendedName>
</protein>
<evidence type="ECO:0000256" key="1">
    <source>
        <dbReference type="ARBA" id="ARBA00004823"/>
    </source>
</evidence>
<dbReference type="AlphaFoldDB" id="A0A817TPZ6"/>
<comment type="similarity">
    <text evidence="2">Belongs to the transferase hexapeptide repeat family.</text>
</comment>
<feature type="domain" description="TIR" evidence="9">
    <location>
        <begin position="586"/>
        <end position="704"/>
    </location>
</feature>
<dbReference type="FunFam" id="3.90.550.10:FF:000013">
    <property type="entry name" value="mannose-1-phosphate guanyltransferase beta"/>
    <property type="match status" value="1"/>
</dbReference>
<accession>A0A817TPZ6</accession>
<evidence type="ECO:0000313" key="11">
    <source>
        <dbReference type="EMBL" id="CAF3325696.1"/>
    </source>
</evidence>
<evidence type="ECO:0000259" key="8">
    <source>
        <dbReference type="Pfam" id="PF00483"/>
    </source>
</evidence>
<feature type="domain" description="Mannose-1-phosphate guanyltransferase C-terminal" evidence="10">
    <location>
        <begin position="251"/>
        <end position="355"/>
    </location>
</feature>
<dbReference type="GO" id="GO:0005525">
    <property type="term" value="F:GTP binding"/>
    <property type="evidence" value="ECO:0007669"/>
    <property type="project" value="UniProtKB-KW"/>
</dbReference>
<dbReference type="InterPro" id="IPR005835">
    <property type="entry name" value="NTP_transferase_dom"/>
</dbReference>
<name>A0A817TPZ6_9BILA</name>
<keyword evidence="5" id="KW-0547">Nucleotide-binding</keyword>
<dbReference type="SUPFAM" id="SSF53448">
    <property type="entry name" value="Nucleotide-diphospho-sugar transferases"/>
    <property type="match status" value="1"/>
</dbReference>
<dbReference type="OrthoDB" id="9978456at2759"/>
<comment type="pathway">
    <text evidence="1">Nucleotide-sugar biosynthesis; GDP-alpha-D-mannose biosynthesis; GDP-alpha-D-mannose from alpha-D-mannose 1-phosphate (GTP route): step 1/1.</text>
</comment>
<dbReference type="Gene3D" id="2.160.10.10">
    <property type="entry name" value="Hexapeptide repeat proteins"/>
    <property type="match status" value="1"/>
</dbReference>
<dbReference type="InterPro" id="IPR035897">
    <property type="entry name" value="Toll_tir_struct_dom_sf"/>
</dbReference>